<sequence>LFENYSFLPFTVLLAIFWTFTYKKVPETKNRTFEEIAALFRREEVVNVNGLTTVVQRKPVHHQSAELVTEEKNLETCYLHHLPHCQYSQYQQRKKLVEVTANHLEDRL</sequence>
<feature type="transmembrane region" description="Helical" evidence="5">
    <location>
        <begin position="6"/>
        <end position="22"/>
    </location>
</feature>
<keyword evidence="3 5" id="KW-1133">Transmembrane helix</keyword>
<dbReference type="Proteomes" id="UP000054359">
    <property type="component" value="Unassembled WGS sequence"/>
</dbReference>
<dbReference type="Gene3D" id="1.20.1250.20">
    <property type="entry name" value="MFS general substrate transporter like domains"/>
    <property type="match status" value="1"/>
</dbReference>
<evidence type="ECO:0000256" key="4">
    <source>
        <dbReference type="ARBA" id="ARBA00023136"/>
    </source>
</evidence>
<dbReference type="GO" id="GO:0016020">
    <property type="term" value="C:membrane"/>
    <property type="evidence" value="ECO:0007669"/>
    <property type="project" value="UniProtKB-SubCell"/>
</dbReference>
<keyword evidence="6" id="KW-0762">Sugar transport</keyword>
<dbReference type="Pfam" id="PF00083">
    <property type="entry name" value="Sugar_tr"/>
    <property type="match status" value="1"/>
</dbReference>
<accession>A0A087T0F7</accession>
<dbReference type="PANTHER" id="PTHR23503:SF128">
    <property type="entry name" value="GLUCOSE TRANSPORTER TYPE 1"/>
    <property type="match status" value="1"/>
</dbReference>
<dbReference type="EMBL" id="KK112808">
    <property type="protein sequence ID" value="KFM58596.1"/>
    <property type="molecule type" value="Genomic_DNA"/>
</dbReference>
<keyword evidence="4 5" id="KW-0472">Membrane</keyword>
<gene>
    <name evidence="6" type="ORF">X975_03889</name>
</gene>
<dbReference type="AlphaFoldDB" id="A0A087T0F7"/>
<protein>
    <submittedName>
        <fullName evidence="6">Solute carrier family 2, facilitated glucose transporter member 1</fullName>
    </submittedName>
</protein>
<evidence type="ECO:0000256" key="5">
    <source>
        <dbReference type="SAM" id="Phobius"/>
    </source>
</evidence>
<keyword evidence="7" id="KW-1185">Reference proteome</keyword>
<name>A0A087T0F7_STEMI</name>
<dbReference type="InterPro" id="IPR045263">
    <property type="entry name" value="GLUT"/>
</dbReference>
<evidence type="ECO:0000313" key="6">
    <source>
        <dbReference type="EMBL" id="KFM58596.1"/>
    </source>
</evidence>
<comment type="subcellular location">
    <subcellularLocation>
        <location evidence="1">Membrane</location>
    </subcellularLocation>
</comment>
<evidence type="ECO:0000256" key="2">
    <source>
        <dbReference type="ARBA" id="ARBA00022692"/>
    </source>
</evidence>
<dbReference type="GO" id="GO:0015149">
    <property type="term" value="F:hexose transmembrane transporter activity"/>
    <property type="evidence" value="ECO:0007669"/>
    <property type="project" value="TreeGrafter"/>
</dbReference>
<proteinExistence type="predicted"/>
<organism evidence="6 7">
    <name type="scientific">Stegodyphus mimosarum</name>
    <name type="common">African social velvet spider</name>
    <dbReference type="NCBI Taxonomy" id="407821"/>
    <lineage>
        <taxon>Eukaryota</taxon>
        <taxon>Metazoa</taxon>
        <taxon>Ecdysozoa</taxon>
        <taxon>Arthropoda</taxon>
        <taxon>Chelicerata</taxon>
        <taxon>Arachnida</taxon>
        <taxon>Araneae</taxon>
        <taxon>Araneomorphae</taxon>
        <taxon>Entelegynae</taxon>
        <taxon>Eresoidea</taxon>
        <taxon>Eresidae</taxon>
        <taxon>Stegodyphus</taxon>
    </lineage>
</organism>
<dbReference type="InterPro" id="IPR036259">
    <property type="entry name" value="MFS_trans_sf"/>
</dbReference>
<feature type="non-terminal residue" evidence="6">
    <location>
        <position position="1"/>
    </location>
</feature>
<evidence type="ECO:0000256" key="1">
    <source>
        <dbReference type="ARBA" id="ARBA00004370"/>
    </source>
</evidence>
<keyword evidence="2 5" id="KW-0812">Transmembrane</keyword>
<feature type="non-terminal residue" evidence="6">
    <location>
        <position position="108"/>
    </location>
</feature>
<dbReference type="OrthoDB" id="4540492at2759"/>
<evidence type="ECO:0000313" key="7">
    <source>
        <dbReference type="Proteomes" id="UP000054359"/>
    </source>
</evidence>
<dbReference type="InterPro" id="IPR005828">
    <property type="entry name" value="MFS_sugar_transport-like"/>
</dbReference>
<keyword evidence="6" id="KW-0813">Transport</keyword>
<reference evidence="6 7" key="1">
    <citation type="submission" date="2013-11" db="EMBL/GenBank/DDBJ databases">
        <title>Genome sequencing of Stegodyphus mimosarum.</title>
        <authorList>
            <person name="Bechsgaard J."/>
        </authorList>
    </citation>
    <scope>NUCLEOTIDE SEQUENCE [LARGE SCALE GENOMIC DNA]</scope>
</reference>
<dbReference type="STRING" id="407821.A0A087T0F7"/>
<dbReference type="PANTHER" id="PTHR23503">
    <property type="entry name" value="SOLUTE CARRIER FAMILY 2"/>
    <property type="match status" value="1"/>
</dbReference>
<evidence type="ECO:0000256" key="3">
    <source>
        <dbReference type="ARBA" id="ARBA00022989"/>
    </source>
</evidence>